<dbReference type="SMART" id="SM00400">
    <property type="entry name" value="ZnF_CHCC"/>
    <property type="match status" value="1"/>
</dbReference>
<dbReference type="InterPro" id="IPR030846">
    <property type="entry name" value="DnaG_bac"/>
</dbReference>
<dbReference type="InterPro" id="IPR013264">
    <property type="entry name" value="DNAG_N"/>
</dbReference>
<dbReference type="Pfam" id="PF08275">
    <property type="entry name" value="DNAG_N"/>
    <property type="match status" value="1"/>
</dbReference>
<keyword evidence="10 12" id="KW-0238">DNA-binding</keyword>
<protein>
    <recommendedName>
        <fullName evidence="12 13">DNA primase</fullName>
        <ecNumber evidence="12">2.7.7.101</ecNumber>
    </recommendedName>
</protein>
<dbReference type="Pfam" id="PF01807">
    <property type="entry name" value="Zn_ribbon_DnaG"/>
    <property type="match status" value="1"/>
</dbReference>
<evidence type="ECO:0000256" key="4">
    <source>
        <dbReference type="ARBA" id="ARBA00022695"/>
    </source>
</evidence>
<evidence type="ECO:0000313" key="15">
    <source>
        <dbReference type="EMBL" id="MDE5413912.1"/>
    </source>
</evidence>
<dbReference type="InterPro" id="IPR019475">
    <property type="entry name" value="DNA_primase_DnaB-bd"/>
</dbReference>
<comment type="function">
    <text evidence="12 13">RNA polymerase that catalyzes the synthesis of short RNA molecules used as primers for DNA polymerase during DNA replication.</text>
</comment>
<dbReference type="InterPro" id="IPR036977">
    <property type="entry name" value="DNA_primase_Znf_CHC2"/>
</dbReference>
<evidence type="ECO:0000256" key="12">
    <source>
        <dbReference type="HAMAP-Rule" id="MF_00974"/>
    </source>
</evidence>
<dbReference type="EMBL" id="JAOTPO010000006">
    <property type="protein sequence ID" value="MDE5413912.1"/>
    <property type="molecule type" value="Genomic_DNA"/>
</dbReference>
<dbReference type="HAMAP" id="MF_00974">
    <property type="entry name" value="DNA_primase_DnaG"/>
    <property type="match status" value="1"/>
</dbReference>
<accession>A0ABT5VF01</accession>
<reference evidence="15" key="1">
    <citation type="submission" date="2024-05" db="EMBL/GenBank/DDBJ databases">
        <title>Alkalihalobacillus sp. strain MEB203 novel alkaliphilic bacterium from Lonar Lake, India.</title>
        <authorList>
            <person name="Joshi A."/>
            <person name="Thite S."/>
            <person name="Mengade P."/>
        </authorList>
    </citation>
    <scope>NUCLEOTIDE SEQUENCE</scope>
    <source>
        <strain evidence="15">MEB 203</strain>
    </source>
</reference>
<dbReference type="Proteomes" id="UP001148125">
    <property type="component" value="Unassembled WGS sequence"/>
</dbReference>
<dbReference type="InterPro" id="IPR050219">
    <property type="entry name" value="DnaG_primase"/>
</dbReference>
<keyword evidence="1 12" id="KW-0240">DNA-directed RNA polymerase</keyword>
<evidence type="ECO:0000256" key="1">
    <source>
        <dbReference type="ARBA" id="ARBA00022478"/>
    </source>
</evidence>
<keyword evidence="3 12" id="KW-0808">Transferase</keyword>
<keyword evidence="16" id="KW-1185">Reference proteome</keyword>
<evidence type="ECO:0000256" key="9">
    <source>
        <dbReference type="ARBA" id="ARBA00022842"/>
    </source>
</evidence>
<evidence type="ECO:0000256" key="6">
    <source>
        <dbReference type="ARBA" id="ARBA00022723"/>
    </source>
</evidence>
<dbReference type="Gene3D" id="6.10.140.360">
    <property type="match status" value="1"/>
</dbReference>
<dbReference type="InterPro" id="IPR016136">
    <property type="entry name" value="DNA_helicase_N/primase_C"/>
</dbReference>
<dbReference type="SUPFAM" id="SSF48024">
    <property type="entry name" value="N-terminal domain of DnaB helicase"/>
    <property type="match status" value="1"/>
</dbReference>
<evidence type="ECO:0000256" key="13">
    <source>
        <dbReference type="PIRNR" id="PIRNR002811"/>
    </source>
</evidence>
<keyword evidence="9" id="KW-0460">Magnesium</keyword>
<evidence type="ECO:0000313" key="16">
    <source>
        <dbReference type="Proteomes" id="UP001148125"/>
    </source>
</evidence>
<dbReference type="PANTHER" id="PTHR30313:SF2">
    <property type="entry name" value="DNA PRIMASE"/>
    <property type="match status" value="1"/>
</dbReference>
<dbReference type="EC" id="2.7.7.101" evidence="12"/>
<feature type="domain" description="Toprim" evidence="14">
    <location>
        <begin position="258"/>
        <end position="337"/>
    </location>
</feature>
<evidence type="ECO:0000256" key="3">
    <source>
        <dbReference type="ARBA" id="ARBA00022679"/>
    </source>
</evidence>
<dbReference type="InterPro" id="IPR036185">
    <property type="entry name" value="DNA_heli_DnaB-like_N_sf"/>
</dbReference>
<dbReference type="RefSeq" id="WP_275118523.1">
    <property type="nucleotide sequence ID" value="NZ_JAOTPO010000006.1"/>
</dbReference>
<dbReference type="Gene3D" id="1.10.860.10">
    <property type="entry name" value="DNAb Helicase, Chain A"/>
    <property type="match status" value="1"/>
</dbReference>
<evidence type="ECO:0000256" key="7">
    <source>
        <dbReference type="ARBA" id="ARBA00022771"/>
    </source>
</evidence>
<evidence type="ECO:0000256" key="11">
    <source>
        <dbReference type="ARBA" id="ARBA00023163"/>
    </source>
</evidence>
<dbReference type="CDD" id="cd03364">
    <property type="entry name" value="TOPRIM_DnaG_primases"/>
    <property type="match status" value="1"/>
</dbReference>
<dbReference type="PANTHER" id="PTHR30313">
    <property type="entry name" value="DNA PRIMASE"/>
    <property type="match status" value="1"/>
</dbReference>
<keyword evidence="5 12" id="KW-0235">DNA replication</keyword>
<proteinExistence type="inferred from homology"/>
<evidence type="ECO:0000256" key="5">
    <source>
        <dbReference type="ARBA" id="ARBA00022705"/>
    </source>
</evidence>
<dbReference type="Gene3D" id="3.40.1360.10">
    <property type="match status" value="1"/>
</dbReference>
<comment type="similarity">
    <text evidence="12 13">Belongs to the DnaG primase family.</text>
</comment>
<keyword evidence="6 12" id="KW-0479">Metal-binding</keyword>
<dbReference type="SUPFAM" id="SSF57783">
    <property type="entry name" value="Zinc beta-ribbon"/>
    <property type="match status" value="1"/>
</dbReference>
<feature type="zinc finger region" description="CHC2-type" evidence="12">
    <location>
        <begin position="40"/>
        <end position="64"/>
    </location>
</feature>
<keyword evidence="8 12" id="KW-0862">Zinc</keyword>
<dbReference type="InterPro" id="IPR006295">
    <property type="entry name" value="DNA_primase_DnaG"/>
</dbReference>
<evidence type="ECO:0000259" key="14">
    <source>
        <dbReference type="PROSITE" id="PS50880"/>
    </source>
</evidence>
<comment type="catalytic activity">
    <reaction evidence="12">
        <text>ssDNA + n NTP = ssDNA/pppN(pN)n-1 hybrid + (n-1) diphosphate.</text>
        <dbReference type="EC" id="2.7.7.101"/>
    </reaction>
</comment>
<evidence type="ECO:0000256" key="10">
    <source>
        <dbReference type="ARBA" id="ARBA00023125"/>
    </source>
</evidence>
<dbReference type="NCBIfam" id="TIGR01391">
    <property type="entry name" value="dnaG"/>
    <property type="match status" value="1"/>
</dbReference>
<dbReference type="InterPro" id="IPR006171">
    <property type="entry name" value="TOPRIM_dom"/>
</dbReference>
<sequence length="602" mass="68815">MGYRIPEEKVEEVRKSADIVEVINEYVQLKKQGRNYIGLCPFHGEKTPSFSVSPDKQLYHCFGCGAGGNVFSFLMELEGLSFVESVAKLGKKANVELPSISTDQKKSNEQSVIEAAHELAMKFYHHILLKTEMGAPGLNYLEQRGFTKEMLDTFQLGFAPNHWDSLTSLLEKRGFNLKALENAGLLSLREFDGKVFDRFRNRIMFPIWDGQGNVIAFGGRIIDDGKPKYLNSPETVLFNKSRTLYGIHLARPSIRKLNQAVLFEGYVDVISAWGAGVLNGIATLGTALTEEQAKVIRRNAETVILCYDSDEAGIQATSRAASILVQAGCYVKVALLPEGQDPDDYIRLNGGEHFKRDIIESSLTLMSFKMQYLRRGKNLQDEGERMRYIEEVLNEISDLPRAVERDHYLRQIASEFSLSLDALKQEQFRMYRERRNKGEQQQSNVRSFVEVKKRGFEQKKLLPAFHNAERILLAYMMKNAEIAATIQEKVGGAFNIDEYHAIVAHLFAYYGEGYEPNPSLFIERLNDEKLRRVATEVAMLDIREDLSDQELDDYIKKIETYPKWVEIEQKEKEKKEAEKRNDVLLAAQIAMEIIQMKKDLKR</sequence>
<keyword evidence="7 12" id="KW-0863">Zinc-finger</keyword>
<comment type="subunit">
    <text evidence="12">Monomer. Interacts with DnaB.</text>
</comment>
<comment type="caution">
    <text evidence="15">The sequence shown here is derived from an EMBL/GenBank/DDBJ whole genome shotgun (WGS) entry which is preliminary data.</text>
</comment>
<evidence type="ECO:0000256" key="8">
    <source>
        <dbReference type="ARBA" id="ARBA00022833"/>
    </source>
</evidence>
<gene>
    <name evidence="12 15" type="primary">dnaG</name>
    <name evidence="15" type="ORF">N7Z68_10985</name>
</gene>
<dbReference type="Gene3D" id="3.90.580.10">
    <property type="entry name" value="Zinc finger, CHC2-type domain"/>
    <property type="match status" value="1"/>
</dbReference>
<dbReference type="InterPro" id="IPR002694">
    <property type="entry name" value="Znf_CHC2"/>
</dbReference>
<dbReference type="PIRSF" id="PIRSF002811">
    <property type="entry name" value="DnaG"/>
    <property type="match status" value="1"/>
</dbReference>
<dbReference type="PROSITE" id="PS50880">
    <property type="entry name" value="TOPRIM"/>
    <property type="match status" value="1"/>
</dbReference>
<name>A0ABT5VF01_9BACI</name>
<keyword evidence="2 12" id="KW-0639">Primosome</keyword>
<comment type="domain">
    <text evidence="12">Contains an N-terminal zinc-binding domain, a central core domain that contains the primase activity, and a C-terminal DnaB-binding domain.</text>
</comment>
<dbReference type="Gene3D" id="3.90.980.10">
    <property type="entry name" value="DNA primase, catalytic core, N-terminal domain"/>
    <property type="match status" value="1"/>
</dbReference>
<organism evidence="15 16">
    <name type="scientific">Alkalihalobacterium chitinilyticum</name>
    <dbReference type="NCBI Taxonomy" id="2980103"/>
    <lineage>
        <taxon>Bacteria</taxon>
        <taxon>Bacillati</taxon>
        <taxon>Bacillota</taxon>
        <taxon>Bacilli</taxon>
        <taxon>Bacillales</taxon>
        <taxon>Bacillaceae</taxon>
        <taxon>Alkalihalobacterium</taxon>
    </lineage>
</organism>
<keyword evidence="11 12" id="KW-0804">Transcription</keyword>
<dbReference type="Pfam" id="PF10410">
    <property type="entry name" value="DnaB_bind"/>
    <property type="match status" value="1"/>
</dbReference>
<comment type="cofactor">
    <cofactor evidence="12 13">
        <name>Zn(2+)</name>
        <dbReference type="ChEBI" id="CHEBI:29105"/>
    </cofactor>
    <text evidence="12 13">Binds 1 zinc ion per monomer.</text>
</comment>
<dbReference type="SUPFAM" id="SSF56731">
    <property type="entry name" value="DNA primase core"/>
    <property type="match status" value="1"/>
</dbReference>
<dbReference type="InterPro" id="IPR034151">
    <property type="entry name" value="TOPRIM_DnaG_bac"/>
</dbReference>
<dbReference type="InterPro" id="IPR037068">
    <property type="entry name" value="DNA_primase_core_N_sf"/>
</dbReference>
<keyword evidence="4 12" id="KW-0548">Nucleotidyltransferase</keyword>
<dbReference type="Pfam" id="PF13155">
    <property type="entry name" value="Toprim_2"/>
    <property type="match status" value="1"/>
</dbReference>
<evidence type="ECO:0000256" key="2">
    <source>
        <dbReference type="ARBA" id="ARBA00022515"/>
    </source>
</evidence>
<dbReference type="SMART" id="SM00493">
    <property type="entry name" value="TOPRIM"/>
    <property type="match status" value="1"/>
</dbReference>